<evidence type="ECO:0000313" key="3">
    <source>
        <dbReference type="Proteomes" id="UP000596742"/>
    </source>
</evidence>
<feature type="domain" description="Ig-like" evidence="1">
    <location>
        <begin position="42"/>
        <end position="177"/>
    </location>
</feature>
<accession>A0A8B6H0F9</accession>
<dbReference type="Proteomes" id="UP000596742">
    <property type="component" value="Unassembled WGS sequence"/>
</dbReference>
<dbReference type="OrthoDB" id="10415299at2759"/>
<dbReference type="InterPro" id="IPR007110">
    <property type="entry name" value="Ig-like_dom"/>
</dbReference>
<protein>
    <recommendedName>
        <fullName evidence="1">Ig-like domain-containing protein</fullName>
    </recommendedName>
</protein>
<proteinExistence type="predicted"/>
<dbReference type="EMBL" id="UYJE01009217">
    <property type="protein sequence ID" value="VDI71295.1"/>
    <property type="molecule type" value="Genomic_DNA"/>
</dbReference>
<evidence type="ECO:0000313" key="2">
    <source>
        <dbReference type="EMBL" id="VDI71295.1"/>
    </source>
</evidence>
<organism evidence="2 3">
    <name type="scientific">Mytilus galloprovincialis</name>
    <name type="common">Mediterranean mussel</name>
    <dbReference type="NCBI Taxonomy" id="29158"/>
    <lineage>
        <taxon>Eukaryota</taxon>
        <taxon>Metazoa</taxon>
        <taxon>Spiralia</taxon>
        <taxon>Lophotrochozoa</taxon>
        <taxon>Mollusca</taxon>
        <taxon>Bivalvia</taxon>
        <taxon>Autobranchia</taxon>
        <taxon>Pteriomorphia</taxon>
        <taxon>Mytilida</taxon>
        <taxon>Mytiloidea</taxon>
        <taxon>Mytilidae</taxon>
        <taxon>Mytilinae</taxon>
        <taxon>Mytilus</taxon>
    </lineage>
</organism>
<gene>
    <name evidence="2" type="ORF">MGAL_10B053690</name>
</gene>
<dbReference type="PROSITE" id="PS50835">
    <property type="entry name" value="IG_LIKE"/>
    <property type="match status" value="1"/>
</dbReference>
<name>A0A8B6H0F9_MYTGA</name>
<dbReference type="AlphaFoldDB" id="A0A8B6H0F9"/>
<sequence length="263" mass="29740">MGGKLPNNKQIYMTSDDLTTLIIPCPSTCISKIPRTTIYIQPNFKKIFRRTTNIVIMAKKQESNGQYQINLNSEKDFVLTGSSPMYVCTVYRNASFLIGNPLKWEKRGRNGSKLVISVLSNVEEGSASEYNVELESTENATTSTLSFLQGMKLEYDGHFACVLYNQSNVVLAEKKVDVHVIQPIKRFKFKIADQLVTKIDEPAFAIRLEDGFYNPVCKTEGSNPPTIVKIYFDNTEYLGEQIVKIDNSGNQSSTLYNVCRRKE</sequence>
<evidence type="ECO:0000259" key="1">
    <source>
        <dbReference type="PROSITE" id="PS50835"/>
    </source>
</evidence>
<reference evidence="2" key="1">
    <citation type="submission" date="2018-11" db="EMBL/GenBank/DDBJ databases">
        <authorList>
            <person name="Alioto T."/>
            <person name="Alioto T."/>
        </authorList>
    </citation>
    <scope>NUCLEOTIDE SEQUENCE</scope>
</reference>
<keyword evidence="3" id="KW-1185">Reference proteome</keyword>
<comment type="caution">
    <text evidence="2">The sequence shown here is derived from an EMBL/GenBank/DDBJ whole genome shotgun (WGS) entry which is preliminary data.</text>
</comment>